<feature type="transmembrane region" description="Helical" evidence="1">
    <location>
        <begin position="6"/>
        <end position="31"/>
    </location>
</feature>
<reference evidence="2 3" key="1">
    <citation type="submission" date="2017-09" db="EMBL/GenBank/DDBJ databases">
        <title>Sequencing the genomes of two abundant thermophiles in Great Basin hot springs: Thermocrinis jamiesonii and novel Chloroflexi Thermoflexus hugenholtzii.</title>
        <authorList>
            <person name="Hedlund B."/>
        </authorList>
    </citation>
    <scope>NUCLEOTIDE SEQUENCE [LARGE SCALE GENOMIC DNA]</scope>
    <source>
        <strain evidence="2 3">G233</strain>
    </source>
</reference>
<keyword evidence="1" id="KW-0472">Membrane</keyword>
<gene>
    <name evidence="2" type="ORF">A9A59_1041</name>
</gene>
<accession>A0A2A9HFQ3</accession>
<name>A0A2A9HFQ3_TEPT2</name>
<evidence type="ECO:0000256" key="1">
    <source>
        <dbReference type="SAM" id="Phobius"/>
    </source>
</evidence>
<keyword evidence="3" id="KW-1185">Reference proteome</keyword>
<feature type="transmembrane region" description="Helical" evidence="1">
    <location>
        <begin position="43"/>
        <end position="66"/>
    </location>
</feature>
<evidence type="ECO:0000313" key="2">
    <source>
        <dbReference type="EMBL" id="PFG73835.1"/>
    </source>
</evidence>
<dbReference type="AlphaFoldDB" id="A0A2A9HFQ3"/>
<evidence type="ECO:0000313" key="3">
    <source>
        <dbReference type="Proteomes" id="UP000223071"/>
    </source>
</evidence>
<sequence>MGAMSIAFGGIVALFFRGLNLVVALGLVGLCSYELEKGDYGRFVLGLTFVGIVNAATGGLTAATAYQVANRRRPPGVALANGGVLGAAWGRLRSPGGCWRAGGSRGRRGRRRWRWGRRAQRSW</sequence>
<dbReference type="EMBL" id="PDJQ01000001">
    <property type="protein sequence ID" value="PFG73835.1"/>
    <property type="molecule type" value="Genomic_DNA"/>
</dbReference>
<organism evidence="2 3">
    <name type="scientific">Tepidiforma thermophila (strain KCTC 52669 / CGMCC 1.13589 / G233)</name>
    <dbReference type="NCBI Taxonomy" id="2761530"/>
    <lineage>
        <taxon>Bacteria</taxon>
        <taxon>Bacillati</taxon>
        <taxon>Chloroflexota</taxon>
        <taxon>Tepidiformia</taxon>
        <taxon>Tepidiformales</taxon>
        <taxon>Tepidiformaceae</taxon>
        <taxon>Tepidiforma</taxon>
    </lineage>
</organism>
<keyword evidence="1" id="KW-0812">Transmembrane</keyword>
<proteinExistence type="predicted"/>
<keyword evidence="1" id="KW-1133">Transmembrane helix</keyword>
<protein>
    <submittedName>
        <fullName evidence="2">Uncharacterized protein</fullName>
    </submittedName>
</protein>
<comment type="caution">
    <text evidence="2">The sequence shown here is derived from an EMBL/GenBank/DDBJ whole genome shotgun (WGS) entry which is preliminary data.</text>
</comment>
<dbReference type="Proteomes" id="UP000223071">
    <property type="component" value="Unassembled WGS sequence"/>
</dbReference>